<gene>
    <name evidence="2" type="ORF">NADRNF5_0905</name>
</gene>
<dbReference type="AlphaFoldDB" id="A0A0D5C1C9"/>
<feature type="transmembrane region" description="Helical" evidence="1">
    <location>
        <begin position="16"/>
        <end position="38"/>
    </location>
</feature>
<reference evidence="2 3" key="2">
    <citation type="journal article" date="2016" name="ISME J.">
        <title>Physiological and genomic characterization of two novel marine thaumarchaeal strains indicates niche differentiation.</title>
        <authorList>
            <person name="Bayer B."/>
            <person name="Vojvoda J."/>
            <person name="Offre P."/>
            <person name="Alves R.J."/>
            <person name="Elisabeth N.H."/>
            <person name="Garcia J.A."/>
            <person name="Volland J.M."/>
            <person name="Srivastava A."/>
            <person name="Schleper C."/>
            <person name="Herndl G.J."/>
        </authorList>
    </citation>
    <scope>NUCLEOTIDE SEQUENCE [LARGE SCALE GENOMIC DNA]</scope>
    <source>
        <strain evidence="2 3">NF5</strain>
    </source>
</reference>
<keyword evidence="1" id="KW-1133">Transmembrane helix</keyword>
<evidence type="ECO:0000256" key="1">
    <source>
        <dbReference type="SAM" id="Phobius"/>
    </source>
</evidence>
<dbReference type="HOGENOM" id="CLU_179759_0_0_2"/>
<evidence type="ECO:0000313" key="2">
    <source>
        <dbReference type="EMBL" id="AJW70599.1"/>
    </source>
</evidence>
<proteinExistence type="predicted"/>
<dbReference type="EMBL" id="CP011070">
    <property type="protein sequence ID" value="AJW70599.1"/>
    <property type="molecule type" value="Genomic_DNA"/>
</dbReference>
<reference evidence="3" key="1">
    <citation type="submission" date="2015-03" db="EMBL/GenBank/DDBJ databases">
        <title>Characterization of two novel Thaumarchaeota isolated from the Northern Adriatic Sea.</title>
        <authorList>
            <person name="Bayer B."/>
            <person name="Vojvoda J."/>
            <person name="Offre P."/>
            <person name="Srivastava A."/>
            <person name="Elisabeth N."/>
            <person name="Garcia J.A.L."/>
            <person name="Schleper C."/>
            <person name="Herndl G.J."/>
        </authorList>
    </citation>
    <scope>NUCLEOTIDE SEQUENCE [LARGE SCALE GENOMIC DNA]</scope>
    <source>
        <strain evidence="3">NF5</strain>
    </source>
</reference>
<keyword evidence="1" id="KW-0472">Membrane</keyword>
<keyword evidence="3" id="KW-1185">Reference proteome</keyword>
<dbReference type="STRING" id="1580092.NADRNF5_0905"/>
<dbReference type="KEGG" id="nin:NADRNF5_0905"/>
<name>A0A0D5C1C9_9ARCH</name>
<keyword evidence="1" id="KW-0812">Transmembrane</keyword>
<sequence>MVDSGRMELNSSQKTSLVFIGAFLTAGIVLSTMVFPFWNLIREDVVEEVTILTNDGGVCYVEALDNIPKTIEDCTANPGDKVTIKFGDGLAWATIVTP</sequence>
<protein>
    <submittedName>
        <fullName evidence="2">Uncharacterized protein</fullName>
    </submittedName>
</protein>
<evidence type="ECO:0000313" key="3">
    <source>
        <dbReference type="Proteomes" id="UP000032408"/>
    </source>
</evidence>
<organism evidence="2 3">
    <name type="scientific">Nitrosopumilus adriaticus</name>
    <dbReference type="NCBI Taxonomy" id="1580092"/>
    <lineage>
        <taxon>Archaea</taxon>
        <taxon>Nitrososphaerota</taxon>
        <taxon>Nitrososphaeria</taxon>
        <taxon>Nitrosopumilales</taxon>
        <taxon>Nitrosopumilaceae</taxon>
        <taxon>Nitrosopumilus</taxon>
    </lineage>
</organism>
<dbReference type="Proteomes" id="UP000032408">
    <property type="component" value="Chromosome"/>
</dbReference>
<accession>A0A0D5C1C9</accession>